<sequence length="616" mass="68799">MIVTSGVDSSASLGTVEVTTLLGVFFGVLVLLLLLFLYISRRCCFHHRHGINCCDERHLAAKYVQKITRKRRYDNTSSDSEEDMLRRLRWHQQNNNLLPNGKFVGCYGMGSDQMNPLTGQNFNYHQADLQRVTVTREISERAKAGIPSSHSECSSNDSVEASVDSHTGILTGDAVRAVPVSALRNPYTKVQRYTHKVDVLPPTLEKERDGVVVVPITNYQPNNNNNNNSSTTNNNHNQSNNSSNSNFNNNNNNNNDDEPLFDTSDLRSIKSDDIVVGDLKSPTLRGPIELELSLLYDAPMRKMTVHVLQARCLPPLANGQQTHTQVRLLMLPNKKQKHKTKIRSGENPQYMESFLLHRVNPEDVNNMGLRVRLYGCERLRKERLIGEAYVSFATVDLELETNLWLPLEPRSTSSLLGSTSDLLSLARSDSAGSTSSMQHGGVSELLLGLQFNGTTGRLSVEIIKGSQFRSLTLNKAPDTYVKLCMVSSIGQEISRAKTSTRRGPNPLFKETFAFQVALFQLNDVTLMISVYAKRHMKKNEMVGWFSMGLNSSGPEECAHWGDVVPKGRSKALKKLSFAPFKDKSKEKSPKETHVSEFPEDNAVAVDIEPGLELDFV</sequence>
<name>A0A0M4ECB0_DROBS</name>
<evidence type="ECO:0000313" key="5">
    <source>
        <dbReference type="Proteomes" id="UP000494163"/>
    </source>
</evidence>
<dbReference type="EMBL" id="CP012526">
    <property type="protein sequence ID" value="ALC45254.1"/>
    <property type="molecule type" value="Genomic_DNA"/>
</dbReference>
<dbReference type="FunFam" id="2.60.40.150:FF:000062">
    <property type="entry name" value="synaptotagmin-14 isoform X1"/>
    <property type="match status" value="1"/>
</dbReference>
<dbReference type="PROSITE" id="PS50004">
    <property type="entry name" value="C2"/>
    <property type="match status" value="2"/>
</dbReference>
<feature type="compositionally biased region" description="Basic and acidic residues" evidence="1">
    <location>
        <begin position="580"/>
        <end position="596"/>
    </location>
</feature>
<feature type="region of interest" description="Disordered" evidence="1">
    <location>
        <begin position="217"/>
        <end position="264"/>
    </location>
</feature>
<dbReference type="Pfam" id="PF00168">
    <property type="entry name" value="C2"/>
    <property type="match status" value="2"/>
</dbReference>
<dbReference type="OMA" id="NGQQTHT"/>
<dbReference type="STRING" id="30019.A0A0M4ECB0"/>
<feature type="transmembrane region" description="Helical" evidence="2">
    <location>
        <begin position="20"/>
        <end position="39"/>
    </location>
</feature>
<proteinExistence type="predicted"/>
<evidence type="ECO:0000313" key="4">
    <source>
        <dbReference type="EMBL" id="ALC45254.1"/>
    </source>
</evidence>
<dbReference type="InterPro" id="IPR035892">
    <property type="entry name" value="C2_domain_sf"/>
</dbReference>
<feature type="region of interest" description="Disordered" evidence="1">
    <location>
        <begin position="580"/>
        <end position="600"/>
    </location>
</feature>
<dbReference type="Gene3D" id="2.60.40.150">
    <property type="entry name" value="C2 domain"/>
    <property type="match status" value="2"/>
</dbReference>
<dbReference type="GO" id="GO:0005543">
    <property type="term" value="F:phospholipid binding"/>
    <property type="evidence" value="ECO:0007669"/>
    <property type="project" value="TreeGrafter"/>
</dbReference>
<dbReference type="OrthoDB" id="5978493at2759"/>
<dbReference type="SUPFAM" id="SSF49562">
    <property type="entry name" value="C2 domain (Calcium/lipid-binding domain, CaLB)"/>
    <property type="match status" value="2"/>
</dbReference>
<protein>
    <submittedName>
        <fullName evidence="4">Syt14</fullName>
    </submittedName>
</protein>
<dbReference type="SMART" id="SM00239">
    <property type="entry name" value="C2"/>
    <property type="match status" value="2"/>
</dbReference>
<feature type="compositionally biased region" description="Low complexity" evidence="1">
    <location>
        <begin position="222"/>
        <end position="254"/>
    </location>
</feature>
<feature type="domain" description="C2" evidence="3">
    <location>
        <begin position="441"/>
        <end position="561"/>
    </location>
</feature>
<dbReference type="CDD" id="cd08408">
    <property type="entry name" value="C2B_Synaptotagmin-14_16"/>
    <property type="match status" value="1"/>
</dbReference>
<dbReference type="Proteomes" id="UP000494163">
    <property type="component" value="Chromosome 3R"/>
</dbReference>
<dbReference type="PANTHER" id="PTHR46129">
    <property type="entry name" value="SYNAPTOTAGMIN 14, ISOFORM D"/>
    <property type="match status" value="1"/>
</dbReference>
<evidence type="ECO:0000256" key="1">
    <source>
        <dbReference type="SAM" id="MobiDB-lite"/>
    </source>
</evidence>
<accession>A0A0M4ECB0</accession>
<reference evidence="4 5" key="1">
    <citation type="submission" date="2015-08" db="EMBL/GenBank/DDBJ databases">
        <title>Ancestral chromatin configuration constrains chromatin evolution on differentiating sex chromosomes in Drosophila.</title>
        <authorList>
            <person name="Zhou Q."/>
            <person name="Bachtrog D."/>
        </authorList>
    </citation>
    <scope>NUCLEOTIDE SEQUENCE [LARGE SCALE GENOMIC DNA]</scope>
    <source>
        <tissue evidence="4">Whole larvae</tissue>
    </source>
</reference>
<feature type="domain" description="C2" evidence="3">
    <location>
        <begin position="286"/>
        <end position="405"/>
    </location>
</feature>
<dbReference type="FunFam" id="2.60.40.150:FF:000231">
    <property type="entry name" value="Predicted protein"/>
    <property type="match status" value="1"/>
</dbReference>
<keyword evidence="2" id="KW-0472">Membrane</keyword>
<keyword evidence="2" id="KW-0812">Transmembrane</keyword>
<organism evidence="4 5">
    <name type="scientific">Drosophila busckii</name>
    <name type="common">Fruit fly</name>
    <dbReference type="NCBI Taxonomy" id="30019"/>
    <lineage>
        <taxon>Eukaryota</taxon>
        <taxon>Metazoa</taxon>
        <taxon>Ecdysozoa</taxon>
        <taxon>Arthropoda</taxon>
        <taxon>Hexapoda</taxon>
        <taxon>Insecta</taxon>
        <taxon>Pterygota</taxon>
        <taxon>Neoptera</taxon>
        <taxon>Endopterygota</taxon>
        <taxon>Diptera</taxon>
        <taxon>Brachycera</taxon>
        <taxon>Muscomorpha</taxon>
        <taxon>Ephydroidea</taxon>
        <taxon>Drosophilidae</taxon>
        <taxon>Drosophila</taxon>
    </lineage>
</organism>
<dbReference type="InterPro" id="IPR043541">
    <property type="entry name" value="SYT14/14L/16"/>
</dbReference>
<keyword evidence="5" id="KW-1185">Reference proteome</keyword>
<dbReference type="InterPro" id="IPR000008">
    <property type="entry name" value="C2_dom"/>
</dbReference>
<keyword evidence="2" id="KW-1133">Transmembrane helix</keyword>
<dbReference type="PANTHER" id="PTHR46129:SF2">
    <property type="entry name" value="SYNAPTOTAGMIN 14, ISOFORM D"/>
    <property type="match status" value="1"/>
</dbReference>
<evidence type="ECO:0000256" key="2">
    <source>
        <dbReference type="SAM" id="Phobius"/>
    </source>
</evidence>
<evidence type="ECO:0000259" key="3">
    <source>
        <dbReference type="PROSITE" id="PS50004"/>
    </source>
</evidence>
<gene>
    <name evidence="4" type="ORF">Dbus_chr3Rg4</name>
</gene>
<dbReference type="CDD" id="cd08389">
    <property type="entry name" value="C2A_Synaptotagmin-14_16"/>
    <property type="match status" value="1"/>
</dbReference>
<dbReference type="AlphaFoldDB" id="A0A0M4ECB0"/>
<dbReference type="SMR" id="A0A0M4ECB0"/>